<organism evidence="2 3">
    <name type="scientific">Colocasia esculenta</name>
    <name type="common">Wild taro</name>
    <name type="synonym">Arum esculentum</name>
    <dbReference type="NCBI Taxonomy" id="4460"/>
    <lineage>
        <taxon>Eukaryota</taxon>
        <taxon>Viridiplantae</taxon>
        <taxon>Streptophyta</taxon>
        <taxon>Embryophyta</taxon>
        <taxon>Tracheophyta</taxon>
        <taxon>Spermatophyta</taxon>
        <taxon>Magnoliopsida</taxon>
        <taxon>Liliopsida</taxon>
        <taxon>Araceae</taxon>
        <taxon>Aroideae</taxon>
        <taxon>Colocasieae</taxon>
        <taxon>Colocasia</taxon>
    </lineage>
</organism>
<dbReference type="Gene3D" id="3.40.630.30">
    <property type="match status" value="1"/>
</dbReference>
<dbReference type="CDD" id="cd04301">
    <property type="entry name" value="NAT_SF"/>
    <property type="match status" value="1"/>
</dbReference>
<dbReference type="PANTHER" id="PTHR42919">
    <property type="entry name" value="N-ALPHA-ACETYLTRANSFERASE"/>
    <property type="match status" value="1"/>
</dbReference>
<dbReference type="SUPFAM" id="SSF55729">
    <property type="entry name" value="Acyl-CoA N-acyltransferases (Nat)"/>
    <property type="match status" value="1"/>
</dbReference>
<name>A0A843XS33_COLES</name>
<dbReference type="PROSITE" id="PS51186">
    <property type="entry name" value="GNAT"/>
    <property type="match status" value="1"/>
</dbReference>
<dbReference type="PANTHER" id="PTHR42919:SF20">
    <property type="entry name" value="GCN5-RELATED N-ACETYLTRANSFERASE 10, CHLOROPLASTIC"/>
    <property type="match status" value="1"/>
</dbReference>
<evidence type="ECO:0000313" key="2">
    <source>
        <dbReference type="EMBL" id="MQM21677.1"/>
    </source>
</evidence>
<dbReference type="GO" id="GO:0008080">
    <property type="term" value="F:N-acetyltransferase activity"/>
    <property type="evidence" value="ECO:0007669"/>
    <property type="project" value="TreeGrafter"/>
</dbReference>
<dbReference type="InterPro" id="IPR016181">
    <property type="entry name" value="Acyl_CoA_acyltransferase"/>
</dbReference>
<sequence>MAFLKTSVTPTSPMLSKSRGLFGVASVCGFRSREAAQGFGWGVRRMAMVGEEMRMVAHIQAEAFHEPVALFDDFFFQFFEAEVLSALIYKLRNSAPDSVVKLFLIVVAHVIPVVQNALQLSVHDLSKYFDNRYACLVAELIDTSNPLCTSLQELVGVVDVSIQRDEDVMLHLDGAEEYLYVSGIAVLKSYRRRKVASALLKACDAISQLWGCGHLALHAYEDDLAARELYSKAGYKTVSGDSSWINTWFGKRPRVLMIKQSSS</sequence>
<proteinExistence type="predicted"/>
<dbReference type="GO" id="GO:0031415">
    <property type="term" value="C:NatA complex"/>
    <property type="evidence" value="ECO:0007669"/>
    <property type="project" value="TreeGrafter"/>
</dbReference>
<dbReference type="OrthoDB" id="1912023at2759"/>
<accession>A0A843XS33</accession>
<comment type="caution">
    <text evidence="2">The sequence shown here is derived from an EMBL/GenBank/DDBJ whole genome shotgun (WGS) entry which is preliminary data.</text>
</comment>
<evidence type="ECO:0000313" key="3">
    <source>
        <dbReference type="Proteomes" id="UP000652761"/>
    </source>
</evidence>
<protein>
    <recommendedName>
        <fullName evidence="1">N-acetyltransferase domain-containing protein</fullName>
    </recommendedName>
</protein>
<reference evidence="2" key="1">
    <citation type="submission" date="2017-07" db="EMBL/GenBank/DDBJ databases">
        <title>Taro Niue Genome Assembly and Annotation.</title>
        <authorList>
            <person name="Atibalentja N."/>
            <person name="Keating K."/>
            <person name="Fields C.J."/>
        </authorList>
    </citation>
    <scope>NUCLEOTIDE SEQUENCE</scope>
    <source>
        <strain evidence="2">Niue_2</strain>
        <tissue evidence="2">Leaf</tissue>
    </source>
</reference>
<dbReference type="Proteomes" id="UP000652761">
    <property type="component" value="Unassembled WGS sequence"/>
</dbReference>
<dbReference type="InterPro" id="IPR051556">
    <property type="entry name" value="N-term/lysine_N-AcTrnsfr"/>
</dbReference>
<dbReference type="InterPro" id="IPR000182">
    <property type="entry name" value="GNAT_dom"/>
</dbReference>
<dbReference type="Pfam" id="PF00583">
    <property type="entry name" value="Acetyltransf_1"/>
    <property type="match status" value="1"/>
</dbReference>
<gene>
    <name evidence="2" type="ORF">Taro_054722</name>
</gene>
<dbReference type="AlphaFoldDB" id="A0A843XS33"/>
<dbReference type="EMBL" id="NMUH01011403">
    <property type="protein sequence ID" value="MQM21677.1"/>
    <property type="molecule type" value="Genomic_DNA"/>
</dbReference>
<evidence type="ECO:0000259" key="1">
    <source>
        <dbReference type="PROSITE" id="PS51186"/>
    </source>
</evidence>
<feature type="domain" description="N-acetyltransferase" evidence="1">
    <location>
        <begin position="97"/>
        <end position="262"/>
    </location>
</feature>
<keyword evidence="3" id="KW-1185">Reference proteome</keyword>
<dbReference type="GO" id="GO:0007064">
    <property type="term" value="P:mitotic sister chromatid cohesion"/>
    <property type="evidence" value="ECO:0007669"/>
    <property type="project" value="TreeGrafter"/>
</dbReference>